<evidence type="ECO:0000313" key="2">
    <source>
        <dbReference type="Proteomes" id="UP001153334"/>
    </source>
</evidence>
<protein>
    <submittedName>
        <fullName evidence="1">Uncharacterized protein</fullName>
    </submittedName>
</protein>
<accession>A0ACC2IXF6</accession>
<dbReference type="EMBL" id="JAPESX010000758">
    <property type="protein sequence ID" value="KAJ8119837.1"/>
    <property type="molecule type" value="Genomic_DNA"/>
</dbReference>
<keyword evidence="2" id="KW-1185">Reference proteome</keyword>
<dbReference type="Proteomes" id="UP001153334">
    <property type="component" value="Unassembled WGS sequence"/>
</dbReference>
<gene>
    <name evidence="1" type="ORF">ONZ43_g3303</name>
</gene>
<organism evidence="1 2">
    <name type="scientific">Nemania bipapillata</name>
    <dbReference type="NCBI Taxonomy" id="110536"/>
    <lineage>
        <taxon>Eukaryota</taxon>
        <taxon>Fungi</taxon>
        <taxon>Dikarya</taxon>
        <taxon>Ascomycota</taxon>
        <taxon>Pezizomycotina</taxon>
        <taxon>Sordariomycetes</taxon>
        <taxon>Xylariomycetidae</taxon>
        <taxon>Xylariales</taxon>
        <taxon>Xylariaceae</taxon>
        <taxon>Nemania</taxon>
    </lineage>
</organism>
<proteinExistence type="predicted"/>
<comment type="caution">
    <text evidence="1">The sequence shown here is derived from an EMBL/GenBank/DDBJ whole genome shotgun (WGS) entry which is preliminary data.</text>
</comment>
<name>A0ACC2IXF6_9PEZI</name>
<evidence type="ECO:0000313" key="1">
    <source>
        <dbReference type="EMBL" id="KAJ8119837.1"/>
    </source>
</evidence>
<sequence>MQCPDIFIGRIASGDTVMKSGERRDQLAKQQCVIAFEMEGAGIWDGVPCVIIKGICDYIDSHKNKKWQPFAAATAASVMKAILGRYAPTDV</sequence>
<reference evidence="1" key="1">
    <citation type="submission" date="2022-11" db="EMBL/GenBank/DDBJ databases">
        <title>Genome Sequence of Nemania bipapillata.</title>
        <authorList>
            <person name="Buettner E."/>
        </authorList>
    </citation>
    <scope>NUCLEOTIDE SEQUENCE</scope>
    <source>
        <strain evidence="1">CP14</strain>
    </source>
</reference>